<comment type="caution">
    <text evidence="3">The sequence shown here is derived from an EMBL/GenBank/DDBJ whole genome shotgun (WGS) entry which is preliminary data.</text>
</comment>
<dbReference type="PANTHER" id="PTHR35983:SF1">
    <property type="entry name" value="UPF0166 PROTEIN TM_0021"/>
    <property type="match status" value="1"/>
</dbReference>
<dbReference type="InterPro" id="IPR015867">
    <property type="entry name" value="N-reg_PII/ATP_PRibTrfase_C"/>
</dbReference>
<dbReference type="OrthoDB" id="9795599at2"/>
<dbReference type="Pfam" id="PF02641">
    <property type="entry name" value="DUF190"/>
    <property type="match status" value="1"/>
</dbReference>
<evidence type="ECO:0000313" key="5">
    <source>
        <dbReference type="Proteomes" id="UP000396862"/>
    </source>
</evidence>
<reference evidence="2 5" key="2">
    <citation type="submission" date="2019-10" db="EMBL/GenBank/DDBJ databases">
        <title>Prolixibacter strains distinguished by the presence of nitrate reductase genes were adept at nitrate-dependent anaerobic corrosion of metallic iron and carbon steel.</title>
        <authorList>
            <person name="Iino T."/>
            <person name="Shono N."/>
            <person name="Ito K."/>
            <person name="Nakamura R."/>
            <person name="Sueoka K."/>
            <person name="Harayama S."/>
            <person name="Ohkuma M."/>
        </authorList>
    </citation>
    <scope>NUCLEOTIDE SEQUENCE [LARGE SCALE GENOMIC DNA]</scope>
    <source>
        <strain evidence="2 5">MIC1-1</strain>
    </source>
</reference>
<dbReference type="EMBL" id="BLAU01000001">
    <property type="protein sequence ID" value="GET23547.1"/>
    <property type="molecule type" value="Genomic_DNA"/>
</dbReference>
<dbReference type="Proteomes" id="UP000240621">
    <property type="component" value="Unassembled WGS sequence"/>
</dbReference>
<proteinExistence type="inferred from homology"/>
<protein>
    <submittedName>
        <fullName evidence="3">Uncharacterized protein</fullName>
    </submittedName>
</protein>
<dbReference type="RefSeq" id="WP_106541819.1">
    <property type="nucleotide sequence ID" value="NZ_BLAU01000001.1"/>
</dbReference>
<dbReference type="PANTHER" id="PTHR35983">
    <property type="entry name" value="UPF0166 PROTEIN TM_0021"/>
    <property type="match status" value="1"/>
</dbReference>
<sequence>MELYGKALNLRIQCGETDKYESQPLYEAIIYAARKEGMAGATAFRGVMSFGASHSIHTMKIFALGGDLPILIDITDNEERVKKFIPIVEEMMEKSGKGGMITTHEVEVHRYLPGKKHRNES</sequence>
<name>A0A2P8CG84_9BACT</name>
<dbReference type="EMBL" id="PYGC01000003">
    <property type="protein sequence ID" value="PSK84005.1"/>
    <property type="molecule type" value="Genomic_DNA"/>
</dbReference>
<dbReference type="InterPro" id="IPR011322">
    <property type="entry name" value="N-reg_PII-like_a/b"/>
</dbReference>
<dbReference type="Gene3D" id="3.30.70.120">
    <property type="match status" value="1"/>
</dbReference>
<dbReference type="SUPFAM" id="SSF54913">
    <property type="entry name" value="GlnB-like"/>
    <property type="match status" value="1"/>
</dbReference>
<gene>
    <name evidence="3" type="ORF">CLV93_103431</name>
    <name evidence="2" type="ORF">JCM18694_37930</name>
</gene>
<dbReference type="InterPro" id="IPR003793">
    <property type="entry name" value="UPF0166"/>
</dbReference>
<organism evidence="3 4">
    <name type="scientific">Prolixibacter denitrificans</name>
    <dbReference type="NCBI Taxonomy" id="1541063"/>
    <lineage>
        <taxon>Bacteria</taxon>
        <taxon>Pseudomonadati</taxon>
        <taxon>Bacteroidota</taxon>
        <taxon>Bacteroidia</taxon>
        <taxon>Marinilabiliales</taxon>
        <taxon>Prolixibacteraceae</taxon>
        <taxon>Prolixibacter</taxon>
    </lineage>
</organism>
<evidence type="ECO:0000313" key="4">
    <source>
        <dbReference type="Proteomes" id="UP000240621"/>
    </source>
</evidence>
<evidence type="ECO:0000313" key="2">
    <source>
        <dbReference type="EMBL" id="GET23547.1"/>
    </source>
</evidence>
<evidence type="ECO:0000313" key="3">
    <source>
        <dbReference type="EMBL" id="PSK84005.1"/>
    </source>
</evidence>
<dbReference type="Proteomes" id="UP000396862">
    <property type="component" value="Unassembled WGS sequence"/>
</dbReference>
<comment type="similarity">
    <text evidence="1">Belongs to the UPF0166 family.</text>
</comment>
<keyword evidence="5" id="KW-1185">Reference proteome</keyword>
<accession>A0A2P8CG84</accession>
<evidence type="ECO:0000256" key="1">
    <source>
        <dbReference type="ARBA" id="ARBA00010554"/>
    </source>
</evidence>
<reference evidence="3 4" key="1">
    <citation type="submission" date="2018-03" db="EMBL/GenBank/DDBJ databases">
        <title>Genomic Encyclopedia of Archaeal and Bacterial Type Strains, Phase II (KMG-II): from individual species to whole genera.</title>
        <authorList>
            <person name="Goeker M."/>
        </authorList>
    </citation>
    <scope>NUCLEOTIDE SEQUENCE [LARGE SCALE GENOMIC DNA]</scope>
    <source>
        <strain evidence="3 4">DSM 27267</strain>
    </source>
</reference>
<dbReference type="AlphaFoldDB" id="A0A2P8CG84"/>